<sequence length="76" mass="8620">MLIYPDSLISNLNRAYDNAVVLRESIGSEALSYIQMSVYDMENAAKSEVPLLELQQVLVNIHAFWGIIVSRHKTCH</sequence>
<name>A0AAE3E7N8_9FIRM</name>
<keyword evidence="3" id="KW-1185">Reference proteome</keyword>
<protein>
    <submittedName>
        <fullName evidence="2">Alpha-E domain-containing protein</fullName>
    </submittedName>
</protein>
<evidence type="ECO:0000313" key="2">
    <source>
        <dbReference type="EMBL" id="MCC2229422.1"/>
    </source>
</evidence>
<feature type="domain" description="DUF403" evidence="1">
    <location>
        <begin position="4"/>
        <end position="69"/>
    </location>
</feature>
<gene>
    <name evidence="2" type="ORF">LKD81_00205</name>
</gene>
<dbReference type="AlphaFoldDB" id="A0AAE3E7N8"/>
<dbReference type="Proteomes" id="UP001198182">
    <property type="component" value="Unassembled WGS sequence"/>
</dbReference>
<accession>A0AAE3E7N8</accession>
<reference evidence="2" key="1">
    <citation type="submission" date="2021-10" db="EMBL/GenBank/DDBJ databases">
        <title>Anaerobic single-cell dispensing facilitates the cultivation of human gut bacteria.</title>
        <authorList>
            <person name="Afrizal A."/>
        </authorList>
    </citation>
    <scope>NUCLEOTIDE SEQUENCE</scope>
    <source>
        <strain evidence="2">CLA-AA-H215</strain>
    </source>
</reference>
<dbReference type="RefSeq" id="WP_308452258.1">
    <property type="nucleotide sequence ID" value="NZ_JAJEQR010000001.1"/>
</dbReference>
<dbReference type="EMBL" id="JAJEQR010000001">
    <property type="protein sequence ID" value="MCC2229422.1"/>
    <property type="molecule type" value="Genomic_DNA"/>
</dbReference>
<comment type="caution">
    <text evidence="2">The sequence shown here is derived from an EMBL/GenBank/DDBJ whole genome shotgun (WGS) entry which is preliminary data.</text>
</comment>
<proteinExistence type="predicted"/>
<evidence type="ECO:0000313" key="3">
    <source>
        <dbReference type="Proteomes" id="UP001198182"/>
    </source>
</evidence>
<dbReference type="Pfam" id="PF04168">
    <property type="entry name" value="Alpha-E"/>
    <property type="match status" value="1"/>
</dbReference>
<evidence type="ECO:0000259" key="1">
    <source>
        <dbReference type="Pfam" id="PF04168"/>
    </source>
</evidence>
<organism evidence="2 3">
    <name type="scientific">Hominifimenecus microfluidus</name>
    <dbReference type="NCBI Taxonomy" id="2885348"/>
    <lineage>
        <taxon>Bacteria</taxon>
        <taxon>Bacillati</taxon>
        <taxon>Bacillota</taxon>
        <taxon>Clostridia</taxon>
        <taxon>Lachnospirales</taxon>
        <taxon>Lachnospiraceae</taxon>
        <taxon>Hominifimenecus</taxon>
    </lineage>
</organism>
<dbReference type="InterPro" id="IPR007296">
    <property type="entry name" value="DUF403"/>
</dbReference>